<dbReference type="InterPro" id="IPR005467">
    <property type="entry name" value="His_kinase_dom"/>
</dbReference>
<keyword evidence="8 14" id="KW-0547">Nucleotide-binding</keyword>
<dbReference type="InterPro" id="IPR016380">
    <property type="entry name" value="Sig_transdc_His_kin_NarX/NarQ"/>
</dbReference>
<keyword evidence="13 14" id="KW-0472">Membrane</keyword>
<dbReference type="Gene3D" id="1.20.5.1930">
    <property type="match status" value="1"/>
</dbReference>
<dbReference type="SUPFAM" id="SSF55781">
    <property type="entry name" value="GAF domain-like"/>
    <property type="match status" value="1"/>
</dbReference>
<dbReference type="Pfam" id="PF07730">
    <property type="entry name" value="HisKA_3"/>
    <property type="match status" value="1"/>
</dbReference>
<comment type="catalytic activity">
    <reaction evidence="1 14">
        <text>ATP + protein L-histidine = ADP + protein N-phospho-L-histidine.</text>
        <dbReference type="EC" id="2.7.13.3"/>
    </reaction>
</comment>
<evidence type="ECO:0000256" key="6">
    <source>
        <dbReference type="ARBA" id="ARBA00022679"/>
    </source>
</evidence>
<reference evidence="18 19" key="1">
    <citation type="submission" date="2024-09" db="EMBL/GenBank/DDBJ databases">
        <authorList>
            <person name="Sun Q."/>
            <person name="Mori K."/>
        </authorList>
    </citation>
    <scope>NUCLEOTIDE SEQUENCE [LARGE SCALE GENOMIC DNA]</scope>
    <source>
        <strain evidence="18 19">KCTC 23315</strain>
    </source>
</reference>
<dbReference type="Pfam" id="PF00672">
    <property type="entry name" value="HAMP"/>
    <property type="match status" value="1"/>
</dbReference>
<dbReference type="SMART" id="SM00387">
    <property type="entry name" value="HATPase_c"/>
    <property type="match status" value="1"/>
</dbReference>
<accession>A0ABV6B8I9</accession>
<evidence type="ECO:0000313" key="19">
    <source>
        <dbReference type="Proteomes" id="UP001589813"/>
    </source>
</evidence>
<evidence type="ECO:0000256" key="12">
    <source>
        <dbReference type="ARBA" id="ARBA00023012"/>
    </source>
</evidence>
<evidence type="ECO:0000256" key="8">
    <source>
        <dbReference type="ARBA" id="ARBA00022741"/>
    </source>
</evidence>
<dbReference type="CDD" id="cd06225">
    <property type="entry name" value="HAMP"/>
    <property type="match status" value="1"/>
</dbReference>
<dbReference type="InterPro" id="IPR050482">
    <property type="entry name" value="Sensor_HK_TwoCompSys"/>
</dbReference>
<dbReference type="GO" id="GO:0005524">
    <property type="term" value="F:ATP binding"/>
    <property type="evidence" value="ECO:0007669"/>
    <property type="project" value="UniProtKB-KW"/>
</dbReference>
<keyword evidence="5" id="KW-0597">Phosphoprotein</keyword>
<dbReference type="InterPro" id="IPR003594">
    <property type="entry name" value="HATPase_dom"/>
</dbReference>
<evidence type="ECO:0000259" key="17">
    <source>
        <dbReference type="PROSITE" id="PS50885"/>
    </source>
</evidence>
<evidence type="ECO:0000256" key="1">
    <source>
        <dbReference type="ARBA" id="ARBA00000085"/>
    </source>
</evidence>
<evidence type="ECO:0000256" key="5">
    <source>
        <dbReference type="ARBA" id="ARBA00022553"/>
    </source>
</evidence>
<dbReference type="InterPro" id="IPR003660">
    <property type="entry name" value="HAMP_dom"/>
</dbReference>
<organism evidence="18 19">
    <name type="scientific">Rheinheimera tilapiae</name>
    <dbReference type="NCBI Taxonomy" id="875043"/>
    <lineage>
        <taxon>Bacteria</taxon>
        <taxon>Pseudomonadati</taxon>
        <taxon>Pseudomonadota</taxon>
        <taxon>Gammaproteobacteria</taxon>
        <taxon>Chromatiales</taxon>
        <taxon>Chromatiaceae</taxon>
        <taxon>Rheinheimera</taxon>
    </lineage>
</organism>
<keyword evidence="11 15" id="KW-1133">Transmembrane helix</keyword>
<sequence>MSKIKPLLKHQSSIVSRIGIALGIIVTLALGTMIISYWLSERADSDALAINVAGSLRMQTFKVVMLSEQPSSTDFLAAREKLIQSWQHPVFSHMKTANPQLNLQFVQARQNWLQLDQQLKQLSASERFLRAQRQVNDIEVLVSTIQQDAEHKVRLLRIVQIFALFTTVFLAAVVLHWLRNRVEQPLSELTRAAHRIGQGDFTCRVEPQEKDELGVLAQTLNKMSDAIASMYGTLQKRVDAQTQALQISNTKLQFLYDMVRDLTIETVDRNRLDTIVQQLQQVVSVADIELCLLTEQGSRPYLQILPDNSHEECGRSSCGDCTSASDSGQMDNSGWVYRFQVQRETQHHGVLVVRTHSTESLSDWQLQLFRSVAGHIAIALSLKQEQEQSRRLVLMQERTVIARELHDSLAQALSYLKIQVTRLNKAIEKQRPELLQEITDELKQGLDSAYRQLRELLTTFRLKVDGGGVEAALQQAVTVLAEQSGMRFRIDYQLANIPLSPQEEIHLLQIVREASQNAVHHSKGSEVLVGLKQHPDKWIELCVEDNGIGIPDKAEKLNHYGLAIMQERSRQLHGELRVERRTEGGTGVYFRFYPEYLAQKVPA</sequence>
<dbReference type="InterPro" id="IPR042295">
    <property type="entry name" value="NarX-like_N_sf"/>
</dbReference>
<dbReference type="Gene3D" id="1.20.120.960">
    <property type="entry name" value="Histidine kinase NarX, sensor domain"/>
    <property type="match status" value="1"/>
</dbReference>
<proteinExistence type="predicted"/>
<dbReference type="EMBL" id="JBHLXP010000001">
    <property type="protein sequence ID" value="MFC0047177.1"/>
    <property type="molecule type" value="Genomic_DNA"/>
</dbReference>
<dbReference type="SMART" id="SM00304">
    <property type="entry name" value="HAMP"/>
    <property type="match status" value="1"/>
</dbReference>
<keyword evidence="10 14" id="KW-0067">ATP-binding</keyword>
<dbReference type="SUPFAM" id="SSF158472">
    <property type="entry name" value="HAMP domain-like"/>
    <property type="match status" value="1"/>
</dbReference>
<evidence type="ECO:0000313" key="18">
    <source>
        <dbReference type="EMBL" id="MFC0047177.1"/>
    </source>
</evidence>
<dbReference type="PANTHER" id="PTHR24421">
    <property type="entry name" value="NITRATE/NITRITE SENSOR PROTEIN NARX-RELATED"/>
    <property type="match status" value="1"/>
</dbReference>
<evidence type="ECO:0000259" key="16">
    <source>
        <dbReference type="PROSITE" id="PS50109"/>
    </source>
</evidence>
<evidence type="ECO:0000256" key="14">
    <source>
        <dbReference type="PIRNR" id="PIRNR003167"/>
    </source>
</evidence>
<keyword evidence="4 14" id="KW-0997">Cell inner membrane</keyword>
<keyword evidence="3 14" id="KW-1003">Cell membrane</keyword>
<keyword evidence="12 14" id="KW-0902">Two-component regulatory system</keyword>
<dbReference type="SUPFAM" id="SSF55874">
    <property type="entry name" value="ATPase domain of HSP90 chaperone/DNA topoisomerase II/histidine kinase"/>
    <property type="match status" value="1"/>
</dbReference>
<dbReference type="InterPro" id="IPR011712">
    <property type="entry name" value="Sig_transdc_His_kin_sub3_dim/P"/>
</dbReference>
<evidence type="ECO:0000256" key="3">
    <source>
        <dbReference type="ARBA" id="ARBA00022475"/>
    </source>
</evidence>
<gene>
    <name evidence="18" type="ORF">ACFFJP_02595</name>
</gene>
<dbReference type="CDD" id="cd16917">
    <property type="entry name" value="HATPase_UhpB-NarQ-NarX-like"/>
    <property type="match status" value="1"/>
</dbReference>
<dbReference type="EC" id="2.7.13.3" evidence="14"/>
<protein>
    <recommendedName>
        <fullName evidence="14">Sensor protein</fullName>
        <ecNumber evidence="14">2.7.13.3</ecNumber>
    </recommendedName>
</protein>
<evidence type="ECO:0000256" key="15">
    <source>
        <dbReference type="SAM" id="Phobius"/>
    </source>
</evidence>
<dbReference type="InterPro" id="IPR029095">
    <property type="entry name" value="NarX-like_N"/>
</dbReference>
<dbReference type="PIRSF" id="PIRSF003167">
    <property type="entry name" value="STHK_NarX/NarQ"/>
    <property type="match status" value="1"/>
</dbReference>
<evidence type="ECO:0000256" key="7">
    <source>
        <dbReference type="ARBA" id="ARBA00022692"/>
    </source>
</evidence>
<keyword evidence="7 15" id="KW-0812">Transmembrane</keyword>
<feature type="domain" description="HAMP" evidence="17">
    <location>
        <begin position="180"/>
        <end position="232"/>
    </location>
</feature>
<dbReference type="PROSITE" id="PS50885">
    <property type="entry name" value="HAMP"/>
    <property type="match status" value="1"/>
</dbReference>
<keyword evidence="6 14" id="KW-0808">Transferase</keyword>
<dbReference type="InterPro" id="IPR036890">
    <property type="entry name" value="HATPase_C_sf"/>
</dbReference>
<dbReference type="PROSITE" id="PS50109">
    <property type="entry name" value="HIS_KIN"/>
    <property type="match status" value="1"/>
</dbReference>
<evidence type="ECO:0000256" key="13">
    <source>
        <dbReference type="ARBA" id="ARBA00023136"/>
    </source>
</evidence>
<keyword evidence="9 14" id="KW-0418">Kinase</keyword>
<dbReference type="Gene3D" id="3.30.565.10">
    <property type="entry name" value="Histidine kinase-like ATPase, C-terminal domain"/>
    <property type="match status" value="1"/>
</dbReference>
<dbReference type="Pfam" id="PF02518">
    <property type="entry name" value="HATPase_c"/>
    <property type="match status" value="1"/>
</dbReference>
<comment type="caution">
    <text evidence="18">The sequence shown here is derived from an EMBL/GenBank/DDBJ whole genome shotgun (WGS) entry which is preliminary data.</text>
</comment>
<evidence type="ECO:0000256" key="11">
    <source>
        <dbReference type="ARBA" id="ARBA00022989"/>
    </source>
</evidence>
<feature type="domain" description="Histidine kinase" evidence="16">
    <location>
        <begin position="400"/>
        <end position="596"/>
    </location>
</feature>
<evidence type="ECO:0000256" key="10">
    <source>
        <dbReference type="ARBA" id="ARBA00022840"/>
    </source>
</evidence>
<dbReference type="Gene3D" id="1.10.8.500">
    <property type="entry name" value="HAMP domain in histidine kinase"/>
    <property type="match status" value="1"/>
</dbReference>
<dbReference type="Pfam" id="PF13675">
    <property type="entry name" value="PilJ"/>
    <property type="match status" value="1"/>
</dbReference>
<feature type="transmembrane region" description="Helical" evidence="15">
    <location>
        <begin position="155"/>
        <end position="178"/>
    </location>
</feature>
<feature type="transmembrane region" description="Helical" evidence="15">
    <location>
        <begin position="20"/>
        <end position="39"/>
    </location>
</feature>
<comment type="subcellular location">
    <subcellularLocation>
        <location evidence="2">Cell inner membrane</location>
        <topology evidence="2">Multi-pass membrane protein</topology>
    </subcellularLocation>
</comment>
<evidence type="ECO:0000256" key="9">
    <source>
        <dbReference type="ARBA" id="ARBA00022777"/>
    </source>
</evidence>
<evidence type="ECO:0000256" key="4">
    <source>
        <dbReference type="ARBA" id="ARBA00022519"/>
    </source>
</evidence>
<evidence type="ECO:0000256" key="2">
    <source>
        <dbReference type="ARBA" id="ARBA00004429"/>
    </source>
</evidence>
<keyword evidence="19" id="KW-1185">Reference proteome</keyword>
<name>A0ABV6B8I9_9GAMM</name>
<dbReference type="PANTHER" id="PTHR24421:SF10">
    <property type="entry name" value="NITRATE_NITRITE SENSOR PROTEIN NARQ"/>
    <property type="match status" value="1"/>
</dbReference>
<dbReference type="RefSeq" id="WP_377240185.1">
    <property type="nucleotide sequence ID" value="NZ_JBHLXP010000001.1"/>
</dbReference>
<dbReference type="Proteomes" id="UP001589813">
    <property type="component" value="Unassembled WGS sequence"/>
</dbReference>